<reference evidence="2" key="1">
    <citation type="journal article" date="2019" name="Int. J. Syst. Evol. Microbiol.">
        <title>The Global Catalogue of Microorganisms (GCM) 10K type strain sequencing project: providing services to taxonomists for standard genome sequencing and annotation.</title>
        <authorList>
            <consortium name="The Broad Institute Genomics Platform"/>
            <consortium name="The Broad Institute Genome Sequencing Center for Infectious Disease"/>
            <person name="Wu L."/>
            <person name="Ma J."/>
        </authorList>
    </citation>
    <scope>NUCLEOTIDE SEQUENCE [LARGE SCALE GENOMIC DNA]</scope>
    <source>
        <strain evidence="2">CCUG 66188</strain>
    </source>
</reference>
<proteinExistence type="predicted"/>
<dbReference type="EMBL" id="JBHSGN010000008">
    <property type="protein sequence ID" value="MFC4672328.1"/>
    <property type="molecule type" value="Genomic_DNA"/>
</dbReference>
<protein>
    <submittedName>
        <fullName evidence="1">Uncharacterized protein</fullName>
    </submittedName>
</protein>
<gene>
    <name evidence="1" type="ORF">ACFO6W_01335</name>
</gene>
<name>A0ABV9KQT5_9BACT</name>
<dbReference type="Proteomes" id="UP001596023">
    <property type="component" value="Unassembled WGS sequence"/>
</dbReference>
<dbReference type="RefSeq" id="WP_379993504.1">
    <property type="nucleotide sequence ID" value="NZ_JBHSGN010000008.1"/>
</dbReference>
<accession>A0ABV9KQT5</accession>
<organism evidence="1 2">
    <name type="scientific">Dysgonomonas termitidis</name>
    <dbReference type="NCBI Taxonomy" id="1516126"/>
    <lineage>
        <taxon>Bacteria</taxon>
        <taxon>Pseudomonadati</taxon>
        <taxon>Bacteroidota</taxon>
        <taxon>Bacteroidia</taxon>
        <taxon>Bacteroidales</taxon>
        <taxon>Dysgonomonadaceae</taxon>
        <taxon>Dysgonomonas</taxon>
    </lineage>
</organism>
<comment type="caution">
    <text evidence="1">The sequence shown here is derived from an EMBL/GenBank/DDBJ whole genome shotgun (WGS) entry which is preliminary data.</text>
</comment>
<evidence type="ECO:0000313" key="1">
    <source>
        <dbReference type="EMBL" id="MFC4672328.1"/>
    </source>
</evidence>
<evidence type="ECO:0000313" key="2">
    <source>
        <dbReference type="Proteomes" id="UP001596023"/>
    </source>
</evidence>
<keyword evidence="2" id="KW-1185">Reference proteome</keyword>
<sequence length="230" mass="26407">MSRQDIHVDAIYGECSVTDNLTTKFICPFFFIDYVEGEDNDNYCYGEITVPKDYIHVAGDNKSIYTHIEYTPVYKQLRVRFKLDIPDIIPEYIINKSDNTVWFPVKIEKNDTEPSPVYIAGLLQLNDKGHYNLRFANGYLAIYSANETDFEIKASLKQNEVFLLKAFAGNLYQHPTTGVGLIEFLHGNFENSGLAQKLQQEFENDNMIINNAYMDSSTGELYMEITEKNG</sequence>